<feature type="compositionally biased region" description="Low complexity" evidence="1">
    <location>
        <begin position="1739"/>
        <end position="1762"/>
    </location>
</feature>
<feature type="region of interest" description="Disordered" evidence="1">
    <location>
        <begin position="1502"/>
        <end position="1682"/>
    </location>
</feature>
<feature type="region of interest" description="Disordered" evidence="1">
    <location>
        <begin position="1779"/>
        <end position="1814"/>
    </location>
</feature>
<gene>
    <name evidence="2" type="ORF">THITE_2121859</name>
</gene>
<feature type="compositionally biased region" description="Low complexity" evidence="1">
    <location>
        <begin position="1015"/>
        <end position="1025"/>
    </location>
</feature>
<protein>
    <submittedName>
        <fullName evidence="2">Uncharacterized protein</fullName>
    </submittedName>
</protein>
<dbReference type="Proteomes" id="UP000008181">
    <property type="component" value="Chromosome 5"/>
</dbReference>
<feature type="compositionally biased region" description="Basic and acidic residues" evidence="1">
    <location>
        <begin position="969"/>
        <end position="980"/>
    </location>
</feature>
<feature type="region of interest" description="Disordered" evidence="1">
    <location>
        <begin position="704"/>
        <end position="742"/>
    </location>
</feature>
<feature type="compositionally biased region" description="Low complexity" evidence="1">
    <location>
        <begin position="1654"/>
        <end position="1667"/>
    </location>
</feature>
<feature type="compositionally biased region" description="Basic and acidic residues" evidence="1">
    <location>
        <begin position="1002"/>
        <end position="1014"/>
    </location>
</feature>
<feature type="compositionally biased region" description="Polar residues" evidence="1">
    <location>
        <begin position="906"/>
        <end position="930"/>
    </location>
</feature>
<keyword evidence="3" id="KW-1185">Reference proteome</keyword>
<feature type="region of interest" description="Disordered" evidence="1">
    <location>
        <begin position="1251"/>
        <end position="1292"/>
    </location>
</feature>
<feature type="region of interest" description="Disordered" evidence="1">
    <location>
        <begin position="954"/>
        <end position="1162"/>
    </location>
</feature>
<dbReference type="HOGENOM" id="CLU_002296_0_0_1"/>
<evidence type="ECO:0000313" key="2">
    <source>
        <dbReference type="EMBL" id="AEO70425.1"/>
    </source>
</evidence>
<name>G2RFE2_THETT</name>
<feature type="region of interest" description="Disordered" evidence="1">
    <location>
        <begin position="881"/>
        <end position="940"/>
    </location>
</feature>
<evidence type="ECO:0000313" key="3">
    <source>
        <dbReference type="Proteomes" id="UP000008181"/>
    </source>
</evidence>
<proteinExistence type="predicted"/>
<dbReference type="OrthoDB" id="5144858at2759"/>
<feature type="compositionally biased region" description="Polar residues" evidence="1">
    <location>
        <begin position="587"/>
        <end position="606"/>
    </location>
</feature>
<feature type="region of interest" description="Disordered" evidence="1">
    <location>
        <begin position="1738"/>
        <end position="1762"/>
    </location>
</feature>
<feature type="region of interest" description="Disordered" evidence="1">
    <location>
        <begin position="756"/>
        <end position="858"/>
    </location>
</feature>
<evidence type="ECO:0000256" key="1">
    <source>
        <dbReference type="SAM" id="MobiDB-lite"/>
    </source>
</evidence>
<feature type="region of interest" description="Disordered" evidence="1">
    <location>
        <begin position="508"/>
        <end position="606"/>
    </location>
</feature>
<feature type="compositionally biased region" description="Basic and acidic residues" evidence="1">
    <location>
        <begin position="1322"/>
        <end position="1332"/>
    </location>
</feature>
<feature type="compositionally biased region" description="Basic and acidic residues" evidence="1">
    <location>
        <begin position="1779"/>
        <end position="1791"/>
    </location>
</feature>
<feature type="compositionally biased region" description="Polar residues" evidence="1">
    <location>
        <begin position="783"/>
        <end position="798"/>
    </location>
</feature>
<reference evidence="2 3" key="1">
    <citation type="journal article" date="2011" name="Nat. Biotechnol.">
        <title>Comparative genomic analysis of the thermophilic biomass-degrading fungi Myceliophthora thermophila and Thielavia terrestris.</title>
        <authorList>
            <person name="Berka R.M."/>
            <person name="Grigoriev I.V."/>
            <person name="Otillar R."/>
            <person name="Salamov A."/>
            <person name="Grimwood J."/>
            <person name="Reid I."/>
            <person name="Ishmael N."/>
            <person name="John T."/>
            <person name="Darmond C."/>
            <person name="Moisan M.-C."/>
            <person name="Henrissat B."/>
            <person name="Coutinho P.M."/>
            <person name="Lombard V."/>
            <person name="Natvig D.O."/>
            <person name="Lindquist E."/>
            <person name="Schmutz J."/>
            <person name="Lucas S."/>
            <person name="Harris P."/>
            <person name="Powlowski J."/>
            <person name="Bellemare A."/>
            <person name="Taylor D."/>
            <person name="Butler G."/>
            <person name="de Vries R.P."/>
            <person name="Allijn I.E."/>
            <person name="van den Brink J."/>
            <person name="Ushinsky S."/>
            <person name="Storms R."/>
            <person name="Powell A.J."/>
            <person name="Paulsen I.T."/>
            <person name="Elbourne L.D.H."/>
            <person name="Baker S.E."/>
            <person name="Magnuson J."/>
            <person name="LaBoissiere S."/>
            <person name="Clutterbuck A.J."/>
            <person name="Martinez D."/>
            <person name="Wogulis M."/>
            <person name="de Leon A.L."/>
            <person name="Rey M.W."/>
            <person name="Tsang A."/>
        </authorList>
    </citation>
    <scope>NUCLEOTIDE SEQUENCE [LARGE SCALE GENOMIC DNA]</scope>
    <source>
        <strain evidence="3">ATCC 38088 / NRRL 8126</strain>
    </source>
</reference>
<dbReference type="KEGG" id="ttt:THITE_2121859"/>
<dbReference type="GeneID" id="11522710"/>
<feature type="compositionally biased region" description="Polar residues" evidence="1">
    <location>
        <begin position="1581"/>
        <end position="1592"/>
    </location>
</feature>
<dbReference type="STRING" id="578455.G2RFE2"/>
<feature type="compositionally biased region" description="Low complexity" evidence="1">
    <location>
        <begin position="527"/>
        <end position="544"/>
    </location>
</feature>
<feature type="compositionally biased region" description="Polar residues" evidence="1">
    <location>
        <begin position="1360"/>
        <end position="1372"/>
    </location>
</feature>
<feature type="compositionally biased region" description="Low complexity" evidence="1">
    <location>
        <begin position="1281"/>
        <end position="1292"/>
    </location>
</feature>
<feature type="compositionally biased region" description="Basic and acidic residues" evidence="1">
    <location>
        <begin position="843"/>
        <end position="855"/>
    </location>
</feature>
<dbReference type="EMBL" id="CP003013">
    <property type="protein sequence ID" value="AEO70425.1"/>
    <property type="molecule type" value="Genomic_DNA"/>
</dbReference>
<accession>G2RFE2</accession>
<organism evidence="2 3">
    <name type="scientific">Thermothielavioides terrestris (strain ATCC 38088 / NRRL 8126)</name>
    <name type="common">Thielavia terrestris</name>
    <dbReference type="NCBI Taxonomy" id="578455"/>
    <lineage>
        <taxon>Eukaryota</taxon>
        <taxon>Fungi</taxon>
        <taxon>Dikarya</taxon>
        <taxon>Ascomycota</taxon>
        <taxon>Pezizomycotina</taxon>
        <taxon>Sordariomycetes</taxon>
        <taxon>Sordariomycetidae</taxon>
        <taxon>Sordariales</taxon>
        <taxon>Chaetomiaceae</taxon>
        <taxon>Thermothielavioides</taxon>
        <taxon>Thermothielavioides terrestris</taxon>
    </lineage>
</organism>
<feature type="region of interest" description="Disordered" evidence="1">
    <location>
        <begin position="1190"/>
        <end position="1213"/>
    </location>
</feature>
<feature type="region of interest" description="Disordered" evidence="1">
    <location>
        <begin position="1316"/>
        <end position="1485"/>
    </location>
</feature>
<feature type="compositionally biased region" description="Polar residues" evidence="1">
    <location>
        <begin position="1026"/>
        <end position="1041"/>
    </location>
</feature>
<sequence>MAWWDPQHRTLGASPRSKPRLVMGDAFPRLEPAHTDRRIDMERERALLSPVFEDQLAPPTTPALVVHVEIRFTDPVIRSRYCRSYGSSPSFDATNRMCRGLVRRMERCSEELLTRKDSSALDAFKGDTYERKPQRFELTFRVLRRGKGEWAERTYRSYQKQPLTVALTREIILSTHRIVGLFLRRHDENFRWLDCPVPDGDLAESEPLVPSRDDLPSLLSVPTSRFVEAAQTFESVPGYSIELRFRSRDPQRGLPAFEKRIKVDSAQTTPLTLFMSEDMLRTALQAVNQLLDSKKRELDDRLGRQLGADGRRSDGDLLKMDLRISNNLGPAYSHLHRTIESKLALFRDPVARDCDHFLGDIERFLVHIRDEADSKLNSMNDLEFQVVELKGVGWSLREPAKFTLGPSQSYGRRTIQAALERVQTGIGDVIRGHNIAIHIKAHKRGHLVLDKAIVAHEKRGRPRESFASSDEAQAVFVSRLKARIQEDMDRVFEDSCSIDDIPEDEEDYVARPTTPAQPEQAMFDGGPSPRCSPSSAKSSPARQSMTAWSSMHGPPRPRAQRVFSLSRRSTESMRSIDYLGAAGDPSTGPNSSLGNTASEQISEGWPNSSTLQGLAPLLAAAEVKPGQRPSSVVQERESSMVRVSSASTLIEEQAAYDGSSDIHGHMTGDELQSAVEGHSRANMTSSKELGPVVAQSGIFPARASPVASSPAAQGAMMPSREDECEDTPSAVSKPEQSKMDTPETFVDAPEYAANPVSKDIGISDLTGALNAQTSPREDDEFSTAPSTPELSTGGSSPRYSVLATPVCVRTGSDTKRPASGSLHAGTDSEDLGMGLKSDAALEETSKGDDYQRPARGEFSVGQCSSEMLDVLGVPKQLTGAHDNILEDADSQRAAGGPDPAVRAVSPSGTSNSTQQNLRQLRPITSVSSSEPKSDCKLAPESQVYAEQLGAEFTARADGLSHVPDIPTSEVRRSDPSKTSDHVSVSHTSTLELDLSPANGRKSSPEPESHAREAAGSELGAGSGAENTSVADNANPSAQNDLSEPPSGDNPDQAHGTEPEPVPSESKATDGVNHATELETEDVIQDRVQHEPGNAQVPRRDAGPDTDNAPCQGDSHGVDEGSGATTAQHDKDQSAPESAISVDVGPANEAEGARSGADSDVLLLETDNGHSELVHGPGFCVVKPKSGITDKVPGALDFDGVTSETSGKDETALSGTVAEPERFVAEQEQKADACTPVPTFSGAEEFLALQAESGAGSDGSEIPVEHAADGDIGSPSQDILSEPGAAAPELGAGRLLGGEDAKEDIVPVLAEAEITAAGLPGESRTEKTGREFFTEPPVANGTEAENAKRNASEEVLEGPPTDTTVTDPANTEISKQEPAGRPAGASSCISDEASPCVEADAEADVSPGSINRSVSDELRLANEDTGDSSTAEHKPGEGQPAISASLGQGLTGEAAETASESQPVNVSEELPQGPADQTNNIGQEASYEAGRVQDYIVLPTDEIVDSKPLGPEAEVVTDGIPEDEAGKAKKGNVCSNKSDTPGPQLWDHQVTPAISVERPGTPVLDTSTVPAECGHRHDSVDITPQPTELSTPETPVPQPATAPLPQPWQQQPPVAPVPDLNKLFSAPTQTNLRGDDGPSSITAEHIHSAPPPPTLKTTTPTSTSTSTSARRPQTAKKPPQTPIASYLGVGLRESRLVEVGLRGALGDVRARARARANANMRRLSLPPQHMLDRETMDALSAAGPASAPASDAGDGDHGLSSSLSSLSLSELGLRLGRWWEGDRDRDGGRGEDVNVDGAGVTGVRDVDGDGDGDGEGGAVPVLPRMMLLLATAMAVGKIMKSAAE</sequence>
<dbReference type="RefSeq" id="XP_003656761.1">
    <property type="nucleotide sequence ID" value="XM_003656713.1"/>
</dbReference>
<feature type="compositionally biased region" description="Pro residues" evidence="1">
    <location>
        <begin position="1593"/>
        <end position="1605"/>
    </location>
</feature>
<dbReference type="eggNOG" id="ENOG502QQV3">
    <property type="taxonomic scope" value="Eukaryota"/>
</dbReference>